<dbReference type="EMBL" id="QZJZ01000076">
    <property type="protein sequence ID" value="RJP57716.1"/>
    <property type="molecule type" value="Genomic_DNA"/>
</dbReference>
<evidence type="ECO:0000256" key="5">
    <source>
        <dbReference type="SAM" id="Phobius"/>
    </source>
</evidence>
<dbReference type="Gene3D" id="1.10.3080.10">
    <property type="entry name" value="Clc chloride channel"/>
    <property type="match status" value="1"/>
</dbReference>
<dbReference type="AlphaFoldDB" id="A0A3A4QZZ6"/>
<organism evidence="6 7">
    <name type="scientific">Candidatus Auribacter fodinae</name>
    <dbReference type="NCBI Taxonomy" id="2093366"/>
    <lineage>
        <taxon>Bacteria</taxon>
        <taxon>Pseudomonadati</taxon>
        <taxon>Candidatus Auribacterota</taxon>
        <taxon>Candidatus Auribacteria</taxon>
        <taxon>Candidatus Auribacterales</taxon>
        <taxon>Candidatus Auribacteraceae</taxon>
        <taxon>Candidatus Auribacter</taxon>
    </lineage>
</organism>
<feature type="transmembrane region" description="Helical" evidence="5">
    <location>
        <begin position="136"/>
        <end position="161"/>
    </location>
</feature>
<gene>
    <name evidence="6" type="ORF">C4541_09655</name>
</gene>
<dbReference type="GO" id="GO:0015108">
    <property type="term" value="F:chloride transmembrane transporter activity"/>
    <property type="evidence" value="ECO:0007669"/>
    <property type="project" value="InterPro"/>
</dbReference>
<reference evidence="6 7" key="1">
    <citation type="journal article" date="2017" name="ISME J.">
        <title>Energy and carbon metabolisms in a deep terrestrial subsurface fluid microbial community.</title>
        <authorList>
            <person name="Momper L."/>
            <person name="Jungbluth S.P."/>
            <person name="Lee M.D."/>
            <person name="Amend J.P."/>
        </authorList>
    </citation>
    <scope>NUCLEOTIDE SEQUENCE [LARGE SCALE GENOMIC DNA]</scope>
    <source>
        <strain evidence="6">SURF_26</strain>
    </source>
</reference>
<feature type="transmembrane region" description="Helical" evidence="5">
    <location>
        <begin position="303"/>
        <end position="325"/>
    </location>
</feature>
<evidence type="ECO:0000313" key="6">
    <source>
        <dbReference type="EMBL" id="RJP57716.1"/>
    </source>
</evidence>
<evidence type="ECO:0000256" key="4">
    <source>
        <dbReference type="ARBA" id="ARBA00023136"/>
    </source>
</evidence>
<accession>A0A3A4QZZ6</accession>
<comment type="subcellular location">
    <subcellularLocation>
        <location evidence="1">Membrane</location>
        <topology evidence="1">Multi-pass membrane protein</topology>
    </subcellularLocation>
</comment>
<feature type="transmembrane region" description="Helical" evidence="5">
    <location>
        <begin position="7"/>
        <end position="29"/>
    </location>
</feature>
<feature type="transmembrane region" description="Helical" evidence="5">
    <location>
        <begin position="214"/>
        <end position="234"/>
    </location>
</feature>
<feature type="transmembrane region" description="Helical" evidence="5">
    <location>
        <begin position="173"/>
        <end position="194"/>
    </location>
</feature>
<keyword evidence="3 5" id="KW-1133">Transmembrane helix</keyword>
<evidence type="ECO:0000313" key="7">
    <source>
        <dbReference type="Proteomes" id="UP000266426"/>
    </source>
</evidence>
<dbReference type="PANTHER" id="PTHR43427:SF12">
    <property type="entry name" value="CHLORIDE TRANSPORTER"/>
    <property type="match status" value="1"/>
</dbReference>
<dbReference type="PRINTS" id="PR00762">
    <property type="entry name" value="CLCHANNEL"/>
</dbReference>
<proteinExistence type="predicted"/>
<dbReference type="GO" id="GO:0016020">
    <property type="term" value="C:membrane"/>
    <property type="evidence" value="ECO:0007669"/>
    <property type="project" value="UniProtKB-SubCell"/>
</dbReference>
<dbReference type="Pfam" id="PF00654">
    <property type="entry name" value="Voltage_CLC"/>
    <property type="match status" value="1"/>
</dbReference>
<dbReference type="InterPro" id="IPR014743">
    <property type="entry name" value="Cl-channel_core"/>
</dbReference>
<feature type="transmembrane region" description="Helical" evidence="5">
    <location>
        <begin position="83"/>
        <end position="102"/>
    </location>
</feature>
<dbReference type="SUPFAM" id="SSF81340">
    <property type="entry name" value="Clc chloride channel"/>
    <property type="match status" value="1"/>
</dbReference>
<evidence type="ECO:0000256" key="2">
    <source>
        <dbReference type="ARBA" id="ARBA00022692"/>
    </source>
</evidence>
<sequence>MFSVSKWVLLSVVVGCLVGGSTSIFLAGLNWLSDIAASSHSYYFLLLPFALFLSSLSIKFFAPDAEGHGTEKVIEAIHRKDGIIKTAVVPVKLIATIITIAFGGSAGKEGPCAQIGAGIASFFARLFRFDANDRKKLVICGISAGFSSVFGTPLAGAMFGVEVLFVGRIHYDVMLPSFISGVISYNVSSALGISYEYHTLTTPLTFSPVLFYKIIFAGLFFGICSFVLIEMIYIGKKFSDKIRIWGPLKGFIGGSVLIIVALLISPDYLGLGLNTIESALNGENVPWYAFLLKSFTTSMTLNFGGSGGVVTPIFFVGSSAGNIFAQILNMDITLFSALGFVALLAGAANTPIAASIMAVEVFGSQIAPYAALACVISFLMTGHRSIFPSQILAFQKSKLINVELEQEISKVKPDI</sequence>
<feature type="transmembrane region" description="Helical" evidence="5">
    <location>
        <begin position="41"/>
        <end position="62"/>
    </location>
</feature>
<evidence type="ECO:0000256" key="3">
    <source>
        <dbReference type="ARBA" id="ARBA00022989"/>
    </source>
</evidence>
<name>A0A3A4QZZ6_9BACT</name>
<dbReference type="PANTHER" id="PTHR43427">
    <property type="entry name" value="CHLORIDE CHANNEL PROTEIN CLC-E"/>
    <property type="match status" value="1"/>
</dbReference>
<dbReference type="InterPro" id="IPR050368">
    <property type="entry name" value="ClC-type_chloride_channel"/>
</dbReference>
<comment type="caution">
    <text evidence="6">The sequence shown here is derived from an EMBL/GenBank/DDBJ whole genome shotgun (WGS) entry which is preliminary data.</text>
</comment>
<feature type="transmembrane region" description="Helical" evidence="5">
    <location>
        <begin position="366"/>
        <end position="387"/>
    </location>
</feature>
<keyword evidence="2 5" id="KW-0812">Transmembrane</keyword>
<feature type="transmembrane region" description="Helical" evidence="5">
    <location>
        <begin position="246"/>
        <end position="264"/>
    </location>
</feature>
<dbReference type="InterPro" id="IPR001807">
    <property type="entry name" value="ClC"/>
</dbReference>
<dbReference type="Proteomes" id="UP000266426">
    <property type="component" value="Unassembled WGS sequence"/>
</dbReference>
<keyword evidence="4 5" id="KW-0472">Membrane</keyword>
<feature type="transmembrane region" description="Helical" evidence="5">
    <location>
        <begin position="332"/>
        <end position="354"/>
    </location>
</feature>
<protein>
    <submittedName>
        <fullName evidence="6">Voltage-gated chloride channel</fullName>
    </submittedName>
</protein>
<evidence type="ECO:0000256" key="1">
    <source>
        <dbReference type="ARBA" id="ARBA00004141"/>
    </source>
</evidence>